<dbReference type="RefSeq" id="WP_193530310.1">
    <property type="nucleotide sequence ID" value="NZ_JADCJZ010000003.1"/>
</dbReference>
<feature type="signal peptide" evidence="1">
    <location>
        <begin position="1"/>
        <end position="29"/>
    </location>
</feature>
<feature type="chain" id="PRO_5047051782" description="Bacterial repeat domain-containing protein" evidence="1">
    <location>
        <begin position="30"/>
        <end position="548"/>
    </location>
</feature>
<reference evidence="2 3" key="1">
    <citation type="submission" date="2020-10" db="EMBL/GenBank/DDBJ databases">
        <title>ChiBAC.</title>
        <authorList>
            <person name="Zenner C."/>
            <person name="Hitch T.C.A."/>
            <person name="Clavel T."/>
        </authorList>
    </citation>
    <scope>NUCLEOTIDE SEQUENCE [LARGE SCALE GENOMIC DNA]</scope>
    <source>
        <strain evidence="2 3">DSM 107455</strain>
    </source>
</reference>
<organism evidence="2 3">
    <name type="scientific">Thermophilibacter gallinarum</name>
    <dbReference type="NCBI Taxonomy" id="2779357"/>
    <lineage>
        <taxon>Bacteria</taxon>
        <taxon>Bacillati</taxon>
        <taxon>Actinomycetota</taxon>
        <taxon>Coriobacteriia</taxon>
        <taxon>Coriobacteriales</taxon>
        <taxon>Atopobiaceae</taxon>
        <taxon>Thermophilibacter</taxon>
    </lineage>
</organism>
<evidence type="ECO:0000313" key="2">
    <source>
        <dbReference type="EMBL" id="MBE5024669.1"/>
    </source>
</evidence>
<keyword evidence="3" id="KW-1185">Reference proteome</keyword>
<name>A0ABR9QUD7_9ACTN</name>
<gene>
    <name evidence="2" type="ORF">INF26_07370</name>
</gene>
<comment type="caution">
    <text evidence="2">The sequence shown here is derived from an EMBL/GenBank/DDBJ whole genome shotgun (WGS) entry which is preliminary data.</text>
</comment>
<protein>
    <recommendedName>
        <fullName evidence="4">Bacterial repeat domain-containing protein</fullName>
    </recommendedName>
</protein>
<dbReference type="Proteomes" id="UP001194273">
    <property type="component" value="Unassembled WGS sequence"/>
</dbReference>
<keyword evidence="1" id="KW-0732">Signal</keyword>
<evidence type="ECO:0000313" key="3">
    <source>
        <dbReference type="Proteomes" id="UP001194273"/>
    </source>
</evidence>
<accession>A0ABR9QUD7</accession>
<sequence length="548" mass="58666">MGMAWLKRFVALMTMFTVLLLAPPLPALAATGNSVYVKGDESTSGETYVFHANISNNLTKTDTTNRLLTADTFIPAYQQGTSTTAFSFDDDGNLWANSNDLAQYEFEVTAVQGDMDEGNQGYHIRMTGQNVDGAQYLAVTQTIIETVYQRSADAYYLTGGKPTEFDGVVYPTLPFVYLSNSPCTWHWDDVEGEFYTRFTSDIENSGTPTPGCLEDGTPWGTYCSYDGNDGNKYLIGWIGYLSYIDYDDPEYAGYLNLYADAYENTNGSDTKVSLVGVNAPNGVNRLVRNSLAEVLRNPLFVFNRIWPIDGVTAGCASLSVTAPLTIYGDYGEAFGASADAQSLKLYEKSNTCTLTVQDGPGGGDYVAGSAVQISASEKTASGHFVRWEVVSGNATFGDASSASTSVTLSGSSVTVKAVYEPHAGTDDGNCTTALTCDECGYEIKAASTGHVLGAYQKGANGQHGRSCTNEGCAYTEWENCTYSIEATCKTPAKCPKCGGTTGGVDPGNHEGKPVWEQTATTHEQAYECCGAVVVAEADHTWEDGACTV</sequence>
<evidence type="ECO:0008006" key="4">
    <source>
        <dbReference type="Google" id="ProtNLM"/>
    </source>
</evidence>
<dbReference type="EMBL" id="JADCJZ010000003">
    <property type="protein sequence ID" value="MBE5024669.1"/>
    <property type="molecule type" value="Genomic_DNA"/>
</dbReference>
<evidence type="ECO:0000256" key="1">
    <source>
        <dbReference type="SAM" id="SignalP"/>
    </source>
</evidence>
<proteinExistence type="predicted"/>